<gene>
    <name evidence="2" type="ORF">CHILSU_LOCUS1602</name>
</gene>
<dbReference type="EMBL" id="OU963904">
    <property type="protein sequence ID" value="CAH0398482.1"/>
    <property type="molecule type" value="Genomic_DNA"/>
</dbReference>
<dbReference type="InterPro" id="IPR037856">
    <property type="entry name" value="Sdc1/DPY30"/>
</dbReference>
<dbReference type="PANTHER" id="PTHR23356:SF16">
    <property type="entry name" value="DPY30 DOMAIN CONTAINING 2"/>
    <property type="match status" value="1"/>
</dbReference>
<accession>A0ABN8AVK1</accession>
<proteinExistence type="predicted"/>
<keyword evidence="1" id="KW-0175">Coiled coil</keyword>
<organism evidence="2 3">
    <name type="scientific">Chilo suppressalis</name>
    <name type="common">Asiatic rice borer moth</name>
    <dbReference type="NCBI Taxonomy" id="168631"/>
    <lineage>
        <taxon>Eukaryota</taxon>
        <taxon>Metazoa</taxon>
        <taxon>Ecdysozoa</taxon>
        <taxon>Arthropoda</taxon>
        <taxon>Hexapoda</taxon>
        <taxon>Insecta</taxon>
        <taxon>Pterygota</taxon>
        <taxon>Neoptera</taxon>
        <taxon>Endopterygota</taxon>
        <taxon>Lepidoptera</taxon>
        <taxon>Glossata</taxon>
        <taxon>Ditrysia</taxon>
        <taxon>Pyraloidea</taxon>
        <taxon>Crambidae</taxon>
        <taxon>Crambinae</taxon>
        <taxon>Chilo</taxon>
    </lineage>
</organism>
<evidence type="ECO:0000256" key="1">
    <source>
        <dbReference type="SAM" id="Coils"/>
    </source>
</evidence>
<keyword evidence="3" id="KW-1185">Reference proteome</keyword>
<name>A0ABN8AVK1_CHISP</name>
<evidence type="ECO:0000313" key="2">
    <source>
        <dbReference type="EMBL" id="CAH0398482.1"/>
    </source>
</evidence>
<dbReference type="Proteomes" id="UP001153292">
    <property type="component" value="Chromosome 11"/>
</dbReference>
<sequence length="637" mass="74314">MDEEQNKAYLFDVSKTIKHFYETPVIFVNKEDYSDVIFNTMCRIRSALQSGSKDELIDAIADFHLKWLHTINDLETFKKHISELSKEDMYEAISYTIDALGHRLKYYQRFMEKNRPKLSNIDQTNLLADMEIVEEMHKVVTLNLLEKHRCFQNFVDNVEFNIKVNAAIEELLHWYDKINDELAFVLSKYMPGHMPHLSTDLTKTLQQIVDDMQVEDSQSAQTLIEELKKRGKSINSMIRGVSTRDLEISKVVEKIAILNDRIARLEQEPLSAAVVALQHKKDFLEKRLASLENLKTTIKTLHRMSKVDIENETEEEVCACEDFFQFKIFNHLLPAQERERLTTELCYLWDLAVFGERSHKSIISILSAADAKEEFNDELGNFYIDEHSRKIYKLPGDETLYQPNESNKLVPLTDDGEHIYYYDECGRYFIDEKTRQRIYKAHATASEYLMETSGVLLKIKEERNGKTYYYDNYGRYYINSEGQHIYREEDTTSEYENDGLGNLVRIRSHLDFFEPCPDDVNVTEEFKYLKHTVGPALRESIADTILHQPMDPIKYLSLRLIKYRENLELRDKRNREKDELNIEREILLAEEKAAAERAAMEAALLAQGGSEASYDSNLLNYTSLREDEEVSAAASSK</sequence>
<reference evidence="2" key="1">
    <citation type="submission" date="2021-12" db="EMBL/GenBank/DDBJ databases">
        <authorList>
            <person name="King R."/>
        </authorList>
    </citation>
    <scope>NUCLEOTIDE SEQUENCE</scope>
</reference>
<protein>
    <submittedName>
        <fullName evidence="2">Uncharacterized protein</fullName>
    </submittedName>
</protein>
<dbReference type="PANTHER" id="PTHR23356">
    <property type="entry name" value="DPY30-RELATED"/>
    <property type="match status" value="1"/>
</dbReference>
<feature type="coiled-coil region" evidence="1">
    <location>
        <begin position="248"/>
        <end position="294"/>
    </location>
</feature>
<feature type="coiled-coil region" evidence="1">
    <location>
        <begin position="570"/>
        <end position="597"/>
    </location>
</feature>
<evidence type="ECO:0000313" key="3">
    <source>
        <dbReference type="Proteomes" id="UP001153292"/>
    </source>
</evidence>